<reference evidence="2 3" key="1">
    <citation type="submission" date="2016-10" db="EMBL/GenBank/DDBJ databases">
        <authorList>
            <person name="de Groot N.N."/>
        </authorList>
    </citation>
    <scope>NUCLEOTIDE SEQUENCE [LARGE SCALE GENOMIC DNA]</scope>
    <source>
        <strain evidence="2 3">DSM 28286</strain>
    </source>
</reference>
<dbReference type="Pfam" id="PF13271">
    <property type="entry name" value="DUF4062"/>
    <property type="match status" value="1"/>
</dbReference>
<proteinExistence type="predicted"/>
<protein>
    <recommendedName>
        <fullName evidence="1">DUF4062 domain-containing protein</fullName>
    </recommendedName>
</protein>
<sequence length="402" mass="47227">MIYKIHKVFISSTFEDLKDERKKVIDALLAENCMPVAMEFFAASDKTPIEIINEYMQDCDYYLLIIKGKYGSLHENTNTSFTEMEYNYAMENKIPLIACIYDQPDNLTRKEIEYENIDLRNKLETFINKIKSNHTVHGWNSAENLAQTLLHSLRRFFETRPRHGFVRTNNSSIADNPEILHAKHFDEIKIQQKKIGYIKFIHFQPVKSPSPPVYHRYLPRLKHSIPIYNEYVLFKINEFNETITGFIAKDSSTGTIDLNILNPWQPKLKLPEGTYEQTPGEIEETIHTPSKIFLTSTHYYNAFTKNQTLAIKMEKDTVKARLIIDFRYVLNDEELINLKVIKAWCISGATERKYKLKVYNIFPDYKKKFSQIEGLYWVNAENLKKGDVIKMDFSEAINWKTN</sequence>
<dbReference type="Proteomes" id="UP000199031">
    <property type="component" value="Unassembled WGS sequence"/>
</dbReference>
<organism evidence="2 3">
    <name type="scientific">Parafilimonas terrae</name>
    <dbReference type="NCBI Taxonomy" id="1465490"/>
    <lineage>
        <taxon>Bacteria</taxon>
        <taxon>Pseudomonadati</taxon>
        <taxon>Bacteroidota</taxon>
        <taxon>Chitinophagia</taxon>
        <taxon>Chitinophagales</taxon>
        <taxon>Chitinophagaceae</taxon>
        <taxon>Parafilimonas</taxon>
    </lineage>
</organism>
<evidence type="ECO:0000313" key="3">
    <source>
        <dbReference type="Proteomes" id="UP000199031"/>
    </source>
</evidence>
<dbReference type="EMBL" id="FOXQ01000020">
    <property type="protein sequence ID" value="SFQ54726.1"/>
    <property type="molecule type" value="Genomic_DNA"/>
</dbReference>
<dbReference type="STRING" id="1465490.SAMN05444277_12029"/>
<accession>A0A1I5ZE16</accession>
<feature type="domain" description="DUF4062" evidence="1">
    <location>
        <begin position="7"/>
        <end position="89"/>
    </location>
</feature>
<dbReference type="AlphaFoldDB" id="A0A1I5ZE16"/>
<gene>
    <name evidence="2" type="ORF">SAMN05444277_12029</name>
</gene>
<keyword evidence="3" id="KW-1185">Reference proteome</keyword>
<name>A0A1I5ZE16_9BACT</name>
<dbReference type="RefSeq" id="WP_090663170.1">
    <property type="nucleotide sequence ID" value="NZ_FOXQ01000020.1"/>
</dbReference>
<evidence type="ECO:0000259" key="1">
    <source>
        <dbReference type="Pfam" id="PF13271"/>
    </source>
</evidence>
<dbReference type="InterPro" id="IPR025139">
    <property type="entry name" value="DUF4062"/>
</dbReference>
<evidence type="ECO:0000313" key="2">
    <source>
        <dbReference type="EMBL" id="SFQ54726.1"/>
    </source>
</evidence>
<dbReference type="OrthoDB" id="9810187at2"/>